<evidence type="ECO:0000313" key="1">
    <source>
        <dbReference type="EMBL" id="KAE8290152.1"/>
    </source>
</evidence>
<evidence type="ECO:0000313" key="2">
    <source>
        <dbReference type="Proteomes" id="UP000424527"/>
    </source>
</evidence>
<name>A0A6G0IFY6_LARCR</name>
<dbReference type="EMBL" id="REGW02000011">
    <property type="protein sequence ID" value="KAE8290152.1"/>
    <property type="molecule type" value="Genomic_DNA"/>
</dbReference>
<organism evidence="1 2">
    <name type="scientific">Larimichthys crocea</name>
    <name type="common">Large yellow croaker</name>
    <name type="synonym">Pseudosciaena crocea</name>
    <dbReference type="NCBI Taxonomy" id="215358"/>
    <lineage>
        <taxon>Eukaryota</taxon>
        <taxon>Metazoa</taxon>
        <taxon>Chordata</taxon>
        <taxon>Craniata</taxon>
        <taxon>Vertebrata</taxon>
        <taxon>Euteleostomi</taxon>
        <taxon>Actinopterygii</taxon>
        <taxon>Neopterygii</taxon>
        <taxon>Teleostei</taxon>
        <taxon>Neoteleostei</taxon>
        <taxon>Acanthomorphata</taxon>
        <taxon>Eupercaria</taxon>
        <taxon>Sciaenidae</taxon>
        <taxon>Larimichthys</taxon>
    </lineage>
</organism>
<dbReference type="AlphaFoldDB" id="A0A6G0IFY6"/>
<sequence length="229" mass="24563">MAGRRESELVKRKLFELTTGQVDGLFGNVLQTARGAQVPSGSSDNGSLFTTPRGAVLPQRQIASCCLPSLDRRYKSVRRNKQLGARAAVCDRTVQSLGQRPTWSGAVVHSVGVSTPVHYHTVVAAHTAHHYTIGCCHGDQCPSGTFSVSSSSSSLATNDSRGGWLTAEDPAGISPSFQRSSPRGLIQGQRDLNIAPGRSHPVGNEMLEEPPYPALWFLSEVPVELRTVC</sequence>
<gene>
    <name evidence="1" type="ORF">D5F01_LYC11870</name>
</gene>
<dbReference type="Proteomes" id="UP000424527">
    <property type="component" value="Unassembled WGS sequence"/>
</dbReference>
<protein>
    <submittedName>
        <fullName evidence="1">Uncharacterized protein</fullName>
    </submittedName>
</protein>
<comment type="caution">
    <text evidence="1">The sequence shown here is derived from an EMBL/GenBank/DDBJ whole genome shotgun (WGS) entry which is preliminary data.</text>
</comment>
<keyword evidence="2" id="KW-1185">Reference proteome</keyword>
<proteinExistence type="predicted"/>
<accession>A0A6G0IFY6</accession>
<reference evidence="1 2" key="1">
    <citation type="submission" date="2019-07" db="EMBL/GenBank/DDBJ databases">
        <title>Chromosome genome assembly for large yellow croaker.</title>
        <authorList>
            <person name="Xiao S."/>
        </authorList>
    </citation>
    <scope>NUCLEOTIDE SEQUENCE [LARGE SCALE GENOMIC DNA]</scope>
    <source>
        <strain evidence="1">JMULYC20181020</strain>
        <tissue evidence="1">Muscle</tissue>
    </source>
</reference>